<reference evidence="2 3" key="1">
    <citation type="journal article" date="2012" name="Environ. Microbiol.">
        <title>The genome sequence of Desulfatibacillum alkenivorans AK-01: a blueprint for anaerobic alkane oxidation.</title>
        <authorList>
            <person name="Callaghan A.V."/>
            <person name="Morris B.E."/>
            <person name="Pereira I.A."/>
            <person name="McInerney M.J."/>
            <person name="Austin R.N."/>
            <person name="Groves J.T."/>
            <person name="Kukor J.J."/>
            <person name="Suflita J.M."/>
            <person name="Young L.Y."/>
            <person name="Zylstra G.J."/>
            <person name="Wawrik B."/>
        </authorList>
    </citation>
    <scope>NUCLEOTIDE SEQUENCE [LARGE SCALE GENOMIC DNA]</scope>
    <source>
        <strain evidence="2 3">AK-01</strain>
    </source>
</reference>
<dbReference type="RefSeq" id="WP_012610477.1">
    <property type="nucleotide sequence ID" value="NC_011768.1"/>
</dbReference>
<dbReference type="EMBL" id="CP001322">
    <property type="protein sequence ID" value="ACL03042.1"/>
    <property type="molecule type" value="Genomic_DNA"/>
</dbReference>
<gene>
    <name evidence="2" type="ordered locus">Dalk_1341</name>
</gene>
<organism evidence="2 3">
    <name type="scientific">Desulfatibacillum aliphaticivorans</name>
    <dbReference type="NCBI Taxonomy" id="218208"/>
    <lineage>
        <taxon>Bacteria</taxon>
        <taxon>Pseudomonadati</taxon>
        <taxon>Thermodesulfobacteriota</taxon>
        <taxon>Desulfobacteria</taxon>
        <taxon>Desulfobacterales</taxon>
        <taxon>Desulfatibacillaceae</taxon>
        <taxon>Desulfatibacillum</taxon>
    </lineage>
</organism>
<name>B8F9U6_DESAL</name>
<keyword evidence="1" id="KW-0812">Transmembrane</keyword>
<keyword evidence="1" id="KW-0472">Membrane</keyword>
<dbReference type="KEGG" id="dal:Dalk_1341"/>
<proteinExistence type="predicted"/>
<sequence>MATIVHTKAELKAALKRKDQEIIIEDENLAKHVTNFKKIRKLTKLGLAAMVVAAGTGTALIALSPATGGASAVAGTAVYQLAPLIIVTEGGAVVSISVALAITALLTLGTVLLFALWKEYNMEAMVKGVGVKLYRK</sequence>
<evidence type="ECO:0000256" key="1">
    <source>
        <dbReference type="SAM" id="Phobius"/>
    </source>
</evidence>
<dbReference type="eggNOG" id="ENOG502ZX1J">
    <property type="taxonomic scope" value="Bacteria"/>
</dbReference>
<protein>
    <submittedName>
        <fullName evidence="2">Uncharacterized protein</fullName>
    </submittedName>
</protein>
<feature type="transmembrane region" description="Helical" evidence="1">
    <location>
        <begin position="45"/>
        <end position="64"/>
    </location>
</feature>
<accession>B8F9U6</accession>
<dbReference type="AlphaFoldDB" id="B8F9U6"/>
<keyword evidence="1" id="KW-1133">Transmembrane helix</keyword>
<evidence type="ECO:0000313" key="2">
    <source>
        <dbReference type="EMBL" id="ACL03042.1"/>
    </source>
</evidence>
<keyword evidence="3" id="KW-1185">Reference proteome</keyword>
<evidence type="ECO:0000313" key="3">
    <source>
        <dbReference type="Proteomes" id="UP000000739"/>
    </source>
</evidence>
<dbReference type="Proteomes" id="UP000000739">
    <property type="component" value="Chromosome"/>
</dbReference>
<feature type="transmembrane region" description="Helical" evidence="1">
    <location>
        <begin position="84"/>
        <end position="117"/>
    </location>
</feature>
<dbReference type="HOGENOM" id="CLU_1872050_0_0_7"/>